<feature type="compositionally biased region" description="Polar residues" evidence="5">
    <location>
        <begin position="229"/>
        <end position="255"/>
    </location>
</feature>
<dbReference type="CDD" id="cd08368">
    <property type="entry name" value="LIM"/>
    <property type="match status" value="1"/>
</dbReference>
<feature type="compositionally biased region" description="Polar residues" evidence="5">
    <location>
        <begin position="276"/>
        <end position="298"/>
    </location>
</feature>
<feature type="region of interest" description="Disordered" evidence="5">
    <location>
        <begin position="1"/>
        <end position="36"/>
    </location>
</feature>
<dbReference type="Proteomes" id="UP000694580">
    <property type="component" value="Chromosome 5"/>
</dbReference>
<feature type="domain" description="LIM zinc-binding" evidence="6">
    <location>
        <begin position="406"/>
        <end position="472"/>
    </location>
</feature>
<feature type="region of interest" description="Disordered" evidence="5">
    <location>
        <begin position="53"/>
        <end position="300"/>
    </location>
</feature>
<dbReference type="Ensembl" id="ENSDCDT00010033920.1">
    <property type="protein sequence ID" value="ENSDCDP00010027429.1"/>
    <property type="gene ID" value="ENSDCDG00010017362.1"/>
</dbReference>
<evidence type="ECO:0000313" key="8">
    <source>
        <dbReference type="Proteomes" id="UP000694580"/>
    </source>
</evidence>
<dbReference type="PANTHER" id="PTHR15468">
    <property type="entry name" value="ZNF185"/>
    <property type="match status" value="1"/>
</dbReference>
<dbReference type="Pfam" id="PF00412">
    <property type="entry name" value="LIM"/>
    <property type="match status" value="1"/>
</dbReference>
<evidence type="ECO:0000256" key="3">
    <source>
        <dbReference type="ARBA" id="ARBA00023038"/>
    </source>
</evidence>
<keyword evidence="2 4" id="KW-0862">Zinc</keyword>
<sequence>MAYTPSTKTADVLKRRTKLKDDSWIKRNADQEEIDPNYGKVVLNPLKQWEGISSQTKAEDASQTSKAGSNSPVSKSTMGVTNATTKDETVKSGTYKPAVPAKSATALSPTKSTFTERVFSDAKSTNKVSFPRVTSPQAKTFPKDVTSNDEHKTVLSVDATASKEETKLKAPESTPAVPTSTSVNGFSRLNSVEKAPSTQKTEVQQQPPPTVTPSRNGVTTTSRAEKTSATKVSESQLLPSPTAPTLKSSVTTLNSVDKPPVSTMIKSQPPMDKPSFTETSTPAVSQPACSSPSKNPADNTLDDLAETLLSTNNHSVKSSPAVSKSASTLSPAPSQTLKSSPEKTTNGSLKDGYSYSVITSPTKTAKPSTPLTPTADRYRFEDTLVLSPARTQSVYTTPTKAEPGKTPCSFCRKPIVENSRMILKELDIYSHLSCFKCATCHRILGNMEAGGSLWVHRDTVNCEDCFENTRGLWFR</sequence>
<evidence type="ECO:0000256" key="1">
    <source>
        <dbReference type="ARBA" id="ARBA00022723"/>
    </source>
</evidence>
<evidence type="ECO:0000256" key="2">
    <source>
        <dbReference type="ARBA" id="ARBA00022833"/>
    </source>
</evidence>
<accession>A0AAY4C3C9</accession>
<evidence type="ECO:0000256" key="4">
    <source>
        <dbReference type="PROSITE-ProRule" id="PRU00125"/>
    </source>
</evidence>
<feature type="compositionally biased region" description="Polar residues" evidence="5">
    <location>
        <begin position="176"/>
        <end position="190"/>
    </location>
</feature>
<reference evidence="7 8" key="1">
    <citation type="submission" date="2020-06" db="EMBL/GenBank/DDBJ databases">
        <authorList>
            <consortium name="Wellcome Sanger Institute Data Sharing"/>
        </authorList>
    </citation>
    <scope>NUCLEOTIDE SEQUENCE [LARGE SCALE GENOMIC DNA]</scope>
</reference>
<dbReference type="SMART" id="SM00132">
    <property type="entry name" value="LIM"/>
    <property type="match status" value="1"/>
</dbReference>
<feature type="region of interest" description="Disordered" evidence="5">
    <location>
        <begin position="313"/>
        <end position="353"/>
    </location>
</feature>
<dbReference type="PROSITE" id="PS50023">
    <property type="entry name" value="LIM_DOMAIN_2"/>
    <property type="match status" value="1"/>
</dbReference>
<dbReference type="GeneTree" id="ENSGT00530000063872"/>
<protein>
    <recommendedName>
        <fullName evidence="6">LIM zinc-binding domain-containing protein</fullName>
    </recommendedName>
</protein>
<dbReference type="InterPro" id="IPR001781">
    <property type="entry name" value="Znf_LIM"/>
</dbReference>
<feature type="compositionally biased region" description="Basic and acidic residues" evidence="5">
    <location>
        <begin position="11"/>
        <end position="30"/>
    </location>
</feature>
<keyword evidence="8" id="KW-1185">Reference proteome</keyword>
<name>A0AAY4C3C9_9TELE</name>
<dbReference type="Gene3D" id="2.10.110.10">
    <property type="entry name" value="Cysteine Rich Protein"/>
    <property type="match status" value="1"/>
</dbReference>
<dbReference type="AlphaFoldDB" id="A0AAY4C3C9"/>
<feature type="compositionally biased region" description="Basic and acidic residues" evidence="5">
    <location>
        <begin position="161"/>
        <end position="170"/>
    </location>
</feature>
<dbReference type="InterPro" id="IPR052621">
    <property type="entry name" value="Cell_Prolif/Cornif_Regul"/>
</dbReference>
<keyword evidence="3 4" id="KW-0440">LIM domain</keyword>
<dbReference type="PANTHER" id="PTHR15468:SF12">
    <property type="match status" value="1"/>
</dbReference>
<feature type="compositionally biased region" description="Polar residues" evidence="5">
    <location>
        <begin position="105"/>
        <end position="115"/>
    </location>
</feature>
<proteinExistence type="predicted"/>
<evidence type="ECO:0000313" key="7">
    <source>
        <dbReference type="Ensembl" id="ENSDCDP00010027429.1"/>
    </source>
</evidence>
<keyword evidence="1 4" id="KW-0479">Metal-binding</keyword>
<feature type="compositionally biased region" description="Low complexity" evidence="5">
    <location>
        <begin position="315"/>
        <end position="327"/>
    </location>
</feature>
<reference evidence="7" key="2">
    <citation type="submission" date="2025-08" db="UniProtKB">
        <authorList>
            <consortium name="Ensembl"/>
        </authorList>
    </citation>
    <scope>IDENTIFICATION</scope>
</reference>
<feature type="compositionally biased region" description="Polar residues" evidence="5">
    <location>
        <begin position="328"/>
        <end position="348"/>
    </location>
</feature>
<evidence type="ECO:0000256" key="5">
    <source>
        <dbReference type="SAM" id="MobiDB-lite"/>
    </source>
</evidence>
<dbReference type="GO" id="GO:0046872">
    <property type="term" value="F:metal ion binding"/>
    <property type="evidence" value="ECO:0007669"/>
    <property type="project" value="UniProtKB-KW"/>
</dbReference>
<evidence type="ECO:0000259" key="6">
    <source>
        <dbReference type="PROSITE" id="PS50023"/>
    </source>
</evidence>
<feature type="compositionally biased region" description="Polar residues" evidence="5">
    <location>
        <begin position="122"/>
        <end position="138"/>
    </location>
</feature>
<reference evidence="7" key="3">
    <citation type="submission" date="2025-09" db="UniProtKB">
        <authorList>
            <consortium name="Ensembl"/>
        </authorList>
    </citation>
    <scope>IDENTIFICATION</scope>
</reference>
<organism evidence="7 8">
    <name type="scientific">Denticeps clupeoides</name>
    <name type="common">denticle herring</name>
    <dbReference type="NCBI Taxonomy" id="299321"/>
    <lineage>
        <taxon>Eukaryota</taxon>
        <taxon>Metazoa</taxon>
        <taxon>Chordata</taxon>
        <taxon>Craniata</taxon>
        <taxon>Vertebrata</taxon>
        <taxon>Euteleostomi</taxon>
        <taxon>Actinopterygii</taxon>
        <taxon>Neopterygii</taxon>
        <taxon>Teleostei</taxon>
        <taxon>Clupei</taxon>
        <taxon>Clupeiformes</taxon>
        <taxon>Denticipitoidei</taxon>
        <taxon>Denticipitidae</taxon>
        <taxon>Denticeps</taxon>
    </lineage>
</organism>
<feature type="compositionally biased region" description="Polar residues" evidence="5">
    <location>
        <begin position="53"/>
        <end position="84"/>
    </location>
</feature>